<evidence type="ECO:0000313" key="5">
    <source>
        <dbReference type="Proteomes" id="UP001489004"/>
    </source>
</evidence>
<reference evidence="4 5" key="1">
    <citation type="journal article" date="2024" name="Nat. Commun.">
        <title>Phylogenomics reveals the evolutionary origins of lichenization in chlorophyte algae.</title>
        <authorList>
            <person name="Puginier C."/>
            <person name="Libourel C."/>
            <person name="Otte J."/>
            <person name="Skaloud P."/>
            <person name="Haon M."/>
            <person name="Grisel S."/>
            <person name="Petersen M."/>
            <person name="Berrin J.G."/>
            <person name="Delaux P.M."/>
            <person name="Dal Grande F."/>
            <person name="Keller J."/>
        </authorList>
    </citation>
    <scope>NUCLEOTIDE SEQUENCE [LARGE SCALE GENOMIC DNA]</scope>
    <source>
        <strain evidence="4 5">SAG 2043</strain>
    </source>
</reference>
<keyword evidence="2" id="KW-0698">rRNA processing</keyword>
<evidence type="ECO:0000256" key="2">
    <source>
        <dbReference type="ARBA" id="ARBA00022552"/>
    </source>
</evidence>
<name>A0AAW1R9F2_9CHLO</name>
<proteinExistence type="inferred from homology"/>
<gene>
    <name evidence="4" type="ORF">WJX72_011646</name>
</gene>
<sequence length="311" mass="34324">MELRNGTVVGLHTVPPEARPAFEEGVSLVLERWTALCLAIDQEWGGANSKQKAQQLYADILNWFYSNKEHYADDLEVDLEEILLSDFNCETEDGSPLEVAKQLVQFHRECLQGDFSLIERLRRIPPAIASACVRERVDRDGTVLDEEGGSANREDDDMDMDQAPPAIPLEPKGPIIDEDGFELVQPKGLAGAALLRIGAQKAEALGLESVEFPDVRPPQAVAEALAKNKAKFQEAEETFNNSDFVKNLRDKSDANRASNRKALQDKYCYRQAEMGVGDCAGLQLIPGMTKNGKQKTPGWLAKVLGKGEAEK</sequence>
<comment type="caution">
    <text evidence="4">The sequence shown here is derived from an EMBL/GenBank/DDBJ whole genome shotgun (WGS) entry which is preliminary data.</text>
</comment>
<dbReference type="Proteomes" id="UP001489004">
    <property type="component" value="Unassembled WGS sequence"/>
</dbReference>
<dbReference type="InterPro" id="IPR019398">
    <property type="entry name" value="Pre-rRNA_process_TSR2"/>
</dbReference>
<dbReference type="GO" id="GO:0006364">
    <property type="term" value="P:rRNA processing"/>
    <property type="evidence" value="ECO:0007669"/>
    <property type="project" value="UniProtKB-KW"/>
</dbReference>
<keyword evidence="5" id="KW-1185">Reference proteome</keyword>
<evidence type="ECO:0008006" key="6">
    <source>
        <dbReference type="Google" id="ProtNLM"/>
    </source>
</evidence>
<evidence type="ECO:0000256" key="1">
    <source>
        <dbReference type="ARBA" id="ARBA00006524"/>
    </source>
</evidence>
<comment type="similarity">
    <text evidence="1">Belongs to the TSR2 family.</text>
</comment>
<evidence type="ECO:0000313" key="4">
    <source>
        <dbReference type="EMBL" id="KAK9830416.1"/>
    </source>
</evidence>
<dbReference type="PANTHER" id="PTHR21250">
    <property type="entry name" value="PRE-RRNA-PROCESSING PROTEIN TSR2 HOMOLOG"/>
    <property type="match status" value="1"/>
</dbReference>
<protein>
    <recommendedName>
        <fullName evidence="6">Pre-rRNA-processing protein TSR2 homolog</fullName>
    </recommendedName>
</protein>
<dbReference type="EMBL" id="JALJOR010000001">
    <property type="protein sequence ID" value="KAK9830416.1"/>
    <property type="molecule type" value="Genomic_DNA"/>
</dbReference>
<dbReference type="Pfam" id="PF10273">
    <property type="entry name" value="WGG"/>
    <property type="match status" value="1"/>
</dbReference>
<feature type="region of interest" description="Disordered" evidence="3">
    <location>
        <begin position="141"/>
        <end position="160"/>
    </location>
</feature>
<feature type="compositionally biased region" description="Acidic residues" evidence="3">
    <location>
        <begin position="143"/>
        <end position="160"/>
    </location>
</feature>
<dbReference type="AlphaFoldDB" id="A0AAW1R9F2"/>
<evidence type="ECO:0000256" key="3">
    <source>
        <dbReference type="SAM" id="MobiDB-lite"/>
    </source>
</evidence>
<accession>A0AAW1R9F2</accession>
<organism evidence="4 5">
    <name type="scientific">[Myrmecia] bisecta</name>
    <dbReference type="NCBI Taxonomy" id="41462"/>
    <lineage>
        <taxon>Eukaryota</taxon>
        <taxon>Viridiplantae</taxon>
        <taxon>Chlorophyta</taxon>
        <taxon>core chlorophytes</taxon>
        <taxon>Trebouxiophyceae</taxon>
        <taxon>Trebouxiales</taxon>
        <taxon>Trebouxiaceae</taxon>
        <taxon>Myrmecia</taxon>
    </lineage>
</organism>